<gene>
    <name evidence="3" type="ORF">GCM10009775_06200</name>
</gene>
<dbReference type="Proteomes" id="UP001501343">
    <property type="component" value="Unassembled WGS sequence"/>
</dbReference>
<evidence type="ECO:0008006" key="5">
    <source>
        <dbReference type="Google" id="ProtNLM"/>
    </source>
</evidence>
<feature type="transmembrane region" description="Helical" evidence="2">
    <location>
        <begin position="87"/>
        <end position="107"/>
    </location>
</feature>
<evidence type="ECO:0000313" key="4">
    <source>
        <dbReference type="Proteomes" id="UP001501343"/>
    </source>
</evidence>
<accession>A0ABP5AR51</accession>
<feature type="region of interest" description="Disordered" evidence="1">
    <location>
        <begin position="1"/>
        <end position="52"/>
    </location>
</feature>
<proteinExistence type="predicted"/>
<comment type="caution">
    <text evidence="3">The sequence shown here is derived from an EMBL/GenBank/DDBJ whole genome shotgun (WGS) entry which is preliminary data.</text>
</comment>
<dbReference type="EMBL" id="BAAAOF010000002">
    <property type="protein sequence ID" value="GAA1916505.1"/>
    <property type="molecule type" value="Genomic_DNA"/>
</dbReference>
<keyword evidence="2" id="KW-1133">Transmembrane helix</keyword>
<sequence>MSNPTDPTASTPDAQPTDAHAPVDPSAQPTEAYAPVDPDVQPTEVYGQPVAPPLPPYAEQATQAYAGVQPAYGAPAPKATDTRSKTLAWIALGAGILGFVLVLVAFIPLLWVSLVLVLIGGALLLGALIVGIIALAGKKHGGKGLGIAAIIVSVVGGVLWIVALVWALAIIGLAAAGTSIDSLPDSTIVESEAPVEPETETETETGDDVAAGAYDEAAYLAQVRPELVAIMQEVDPSVTEELLSQIFTDESLVSTGQSFLLAGDTARDTFVSSMSGADLFTEDQAIRFYDVILGAAQAHLVE</sequence>
<evidence type="ECO:0000313" key="3">
    <source>
        <dbReference type="EMBL" id="GAA1916505.1"/>
    </source>
</evidence>
<keyword evidence="4" id="KW-1185">Reference proteome</keyword>
<organism evidence="3 4">
    <name type="scientific">Microbacterium aoyamense</name>
    <dbReference type="NCBI Taxonomy" id="344166"/>
    <lineage>
        <taxon>Bacteria</taxon>
        <taxon>Bacillati</taxon>
        <taxon>Actinomycetota</taxon>
        <taxon>Actinomycetes</taxon>
        <taxon>Micrococcales</taxon>
        <taxon>Microbacteriaceae</taxon>
        <taxon>Microbacterium</taxon>
    </lineage>
</organism>
<feature type="transmembrane region" description="Helical" evidence="2">
    <location>
        <begin position="113"/>
        <end position="135"/>
    </location>
</feature>
<keyword evidence="2" id="KW-0812">Transmembrane</keyword>
<name>A0ABP5AR51_9MICO</name>
<protein>
    <recommendedName>
        <fullName evidence="5">DUF4190 domain-containing protein</fullName>
    </recommendedName>
</protein>
<feature type="transmembrane region" description="Helical" evidence="2">
    <location>
        <begin position="147"/>
        <end position="176"/>
    </location>
</feature>
<reference evidence="4" key="1">
    <citation type="journal article" date="2019" name="Int. J. Syst. Evol. Microbiol.">
        <title>The Global Catalogue of Microorganisms (GCM) 10K type strain sequencing project: providing services to taxonomists for standard genome sequencing and annotation.</title>
        <authorList>
            <consortium name="The Broad Institute Genomics Platform"/>
            <consortium name="The Broad Institute Genome Sequencing Center for Infectious Disease"/>
            <person name="Wu L."/>
            <person name="Ma J."/>
        </authorList>
    </citation>
    <scope>NUCLEOTIDE SEQUENCE [LARGE SCALE GENOMIC DNA]</scope>
    <source>
        <strain evidence="4">JCM 14900</strain>
    </source>
</reference>
<keyword evidence="2" id="KW-0472">Membrane</keyword>
<dbReference type="RefSeq" id="WP_248145336.1">
    <property type="nucleotide sequence ID" value="NZ_BAAAOF010000002.1"/>
</dbReference>
<feature type="compositionally biased region" description="Polar residues" evidence="1">
    <location>
        <begin position="1"/>
        <end position="14"/>
    </location>
</feature>
<evidence type="ECO:0000256" key="2">
    <source>
        <dbReference type="SAM" id="Phobius"/>
    </source>
</evidence>
<evidence type="ECO:0000256" key="1">
    <source>
        <dbReference type="SAM" id="MobiDB-lite"/>
    </source>
</evidence>